<keyword evidence="3" id="KW-0645">Protease</keyword>
<keyword evidence="7" id="KW-0482">Metalloprotease</keyword>
<keyword evidence="5 10" id="KW-0378">Hydrolase</keyword>
<dbReference type="GO" id="GO:0070006">
    <property type="term" value="F:metalloaminopeptidase activity"/>
    <property type="evidence" value="ECO:0007669"/>
    <property type="project" value="InterPro"/>
</dbReference>
<keyword evidence="8" id="KW-0472">Membrane</keyword>
<dbReference type="GO" id="GO:0008270">
    <property type="term" value="F:zinc ion binding"/>
    <property type="evidence" value="ECO:0007669"/>
    <property type="project" value="InterPro"/>
</dbReference>
<keyword evidence="4" id="KW-0479">Metal-binding</keyword>
<evidence type="ECO:0000259" key="9">
    <source>
        <dbReference type="Pfam" id="PF01433"/>
    </source>
</evidence>
<gene>
    <name evidence="10" type="ORF">SPHA_17737</name>
</gene>
<evidence type="ECO:0000256" key="6">
    <source>
        <dbReference type="ARBA" id="ARBA00022833"/>
    </source>
</evidence>
<evidence type="ECO:0000256" key="4">
    <source>
        <dbReference type="ARBA" id="ARBA00022723"/>
    </source>
</evidence>
<evidence type="ECO:0000256" key="2">
    <source>
        <dbReference type="ARBA" id="ARBA00010136"/>
    </source>
</evidence>
<dbReference type="Proteomes" id="UP000597762">
    <property type="component" value="Unassembled WGS sequence"/>
</dbReference>
<comment type="cofactor">
    <cofactor evidence="1">
        <name>Zn(2+)</name>
        <dbReference type="ChEBI" id="CHEBI:29105"/>
    </cofactor>
</comment>
<keyword evidence="10" id="KW-0031">Aminopeptidase</keyword>
<evidence type="ECO:0000256" key="3">
    <source>
        <dbReference type="ARBA" id="ARBA00022670"/>
    </source>
</evidence>
<keyword evidence="8" id="KW-1133">Transmembrane helix</keyword>
<name>A0A812BJ75_ACAPH</name>
<evidence type="ECO:0000256" key="8">
    <source>
        <dbReference type="SAM" id="Phobius"/>
    </source>
</evidence>
<evidence type="ECO:0000256" key="1">
    <source>
        <dbReference type="ARBA" id="ARBA00001947"/>
    </source>
</evidence>
<organism evidence="10 11">
    <name type="scientific">Acanthosepion pharaonis</name>
    <name type="common">Pharaoh cuttlefish</name>
    <name type="synonym">Sepia pharaonis</name>
    <dbReference type="NCBI Taxonomy" id="158019"/>
    <lineage>
        <taxon>Eukaryota</taxon>
        <taxon>Metazoa</taxon>
        <taxon>Spiralia</taxon>
        <taxon>Lophotrochozoa</taxon>
        <taxon>Mollusca</taxon>
        <taxon>Cephalopoda</taxon>
        <taxon>Coleoidea</taxon>
        <taxon>Decapodiformes</taxon>
        <taxon>Sepiida</taxon>
        <taxon>Sepiina</taxon>
        <taxon>Sepiidae</taxon>
        <taxon>Acanthosepion</taxon>
    </lineage>
</organism>
<dbReference type="InterPro" id="IPR001930">
    <property type="entry name" value="Peptidase_M1"/>
</dbReference>
<keyword evidence="11" id="KW-1185">Reference proteome</keyword>
<dbReference type="GO" id="GO:0006508">
    <property type="term" value="P:proteolysis"/>
    <property type="evidence" value="ECO:0007669"/>
    <property type="project" value="UniProtKB-KW"/>
</dbReference>
<dbReference type="SUPFAM" id="SSF55486">
    <property type="entry name" value="Metalloproteases ('zincins'), catalytic domain"/>
    <property type="match status" value="1"/>
</dbReference>
<dbReference type="PANTHER" id="PTHR46627">
    <property type="entry name" value="AMINOPEPTIDASE O"/>
    <property type="match status" value="1"/>
</dbReference>
<dbReference type="AlphaFoldDB" id="A0A812BJ75"/>
<dbReference type="GO" id="GO:0005730">
    <property type="term" value="C:nucleolus"/>
    <property type="evidence" value="ECO:0007669"/>
    <property type="project" value="InterPro"/>
</dbReference>
<dbReference type="SUPFAM" id="SSF63737">
    <property type="entry name" value="Leukotriene A4 hydrolase N-terminal domain"/>
    <property type="match status" value="1"/>
</dbReference>
<sequence length="596" mass="68279">MKCNAFIEKSKPAKGGTFHIKLRINMEADDQEIMDLPMMSNRDISLVTHYIIDLSCDMKSKSFTGSITLFMQPAPKSTSLPSGRKTPYVICSSNFSNQNETSQDACNIHVSQVKLLELPNCDKCTKPCLKCRTANVTQLEKEKFFRFCSSQPGQNLRFSTTKWSLNIWDERQPPERFDARLPFVVRIEYSTLPEGKSLKWVADQDGNMTVFTRGDFINNRSLFPSQDHPETLSTWQAYITVTVSDVVLMTGDQEAVVTQQENGFVQFYYQSSMLMPSSTVAIAVGQWQILTICESESLVNDKREKWVPDFCSSSHHSCSVNFSQHPILPCRVFAPKSLLAQVEAEFQHYLPKCLAEMHNVFGPHPFCRLDILLVPSCFESLGMANPCLIFLSESILVGNCSFCCRLSHEISHSWFGLVLGPKDWTEEWMTEGFASFVEDLVHPKVIGMNEKEAEDWFELRALIKYRVLTAELSHTNDELQIMRINESDAVANKTEENGSVKNGLNPDKKCLQVHYLKGYFLLRFFSQKVGLPHFKIFLRKYVHHFHGQLVSSQDFLQLLFKEFPKLRFLLLSTLSSLLNTHSLFLVCLLFHFELFF</sequence>
<dbReference type="EMBL" id="CAHIKZ030000634">
    <property type="protein sequence ID" value="CAE1230479.1"/>
    <property type="molecule type" value="Genomic_DNA"/>
</dbReference>
<dbReference type="Gene3D" id="2.60.40.1730">
    <property type="entry name" value="tricorn interacting facor f3 domain"/>
    <property type="match status" value="1"/>
</dbReference>
<dbReference type="EC" id="3.4.11.-" evidence="10"/>
<evidence type="ECO:0000313" key="11">
    <source>
        <dbReference type="Proteomes" id="UP000597762"/>
    </source>
</evidence>
<dbReference type="Pfam" id="PF01433">
    <property type="entry name" value="Peptidase_M1"/>
    <property type="match status" value="1"/>
</dbReference>
<dbReference type="Gene3D" id="1.10.390.10">
    <property type="entry name" value="Neutral Protease Domain 2"/>
    <property type="match status" value="1"/>
</dbReference>
<evidence type="ECO:0000256" key="5">
    <source>
        <dbReference type="ARBA" id="ARBA00022801"/>
    </source>
</evidence>
<dbReference type="PANTHER" id="PTHR46627:SF1">
    <property type="entry name" value="AMINOPEPTIDASE O"/>
    <property type="match status" value="1"/>
</dbReference>
<reference evidence="10" key="1">
    <citation type="submission" date="2021-01" db="EMBL/GenBank/DDBJ databases">
        <authorList>
            <person name="Li R."/>
            <person name="Bekaert M."/>
        </authorList>
    </citation>
    <scope>NUCLEOTIDE SEQUENCE</scope>
    <source>
        <strain evidence="10">Farmed</strain>
    </source>
</reference>
<feature type="transmembrane region" description="Helical" evidence="8">
    <location>
        <begin position="568"/>
        <end position="592"/>
    </location>
</feature>
<feature type="domain" description="Peptidase M1 membrane alanine aminopeptidase" evidence="9">
    <location>
        <begin position="352"/>
        <end position="561"/>
    </location>
</feature>
<comment type="caution">
    <text evidence="10">The sequence shown here is derived from an EMBL/GenBank/DDBJ whole genome shotgun (WGS) entry which is preliminary data.</text>
</comment>
<dbReference type="InterPro" id="IPR014782">
    <property type="entry name" value="Peptidase_M1_dom"/>
</dbReference>
<keyword evidence="6" id="KW-0862">Zinc</keyword>
<dbReference type="PRINTS" id="PR00756">
    <property type="entry name" value="ALADIPTASE"/>
</dbReference>
<dbReference type="InterPro" id="IPR033577">
    <property type="entry name" value="AOPep"/>
</dbReference>
<dbReference type="InterPro" id="IPR027268">
    <property type="entry name" value="Peptidase_M4/M1_CTD_sf"/>
</dbReference>
<protein>
    <submittedName>
        <fullName evidence="10">C9ORF3</fullName>
        <ecNumber evidence="10">3.4.11.-</ecNumber>
    </submittedName>
</protein>
<dbReference type="OrthoDB" id="79562at2759"/>
<accession>A0A812BJ75</accession>
<dbReference type="InterPro" id="IPR042097">
    <property type="entry name" value="Aminopeptidase_N-like_N_sf"/>
</dbReference>
<keyword evidence="8" id="KW-0812">Transmembrane</keyword>
<comment type="similarity">
    <text evidence="2">Belongs to the peptidase M1 family.</text>
</comment>
<proteinExistence type="inferred from homology"/>
<evidence type="ECO:0000256" key="7">
    <source>
        <dbReference type="ARBA" id="ARBA00023049"/>
    </source>
</evidence>
<dbReference type="Gene3D" id="3.30.2010.30">
    <property type="match status" value="1"/>
</dbReference>
<evidence type="ECO:0000313" key="10">
    <source>
        <dbReference type="EMBL" id="CAE1230479.1"/>
    </source>
</evidence>